<organism evidence="2 4">
    <name type="scientific">Rotaria magnacalcarata</name>
    <dbReference type="NCBI Taxonomy" id="392030"/>
    <lineage>
        <taxon>Eukaryota</taxon>
        <taxon>Metazoa</taxon>
        <taxon>Spiralia</taxon>
        <taxon>Gnathifera</taxon>
        <taxon>Rotifera</taxon>
        <taxon>Eurotatoria</taxon>
        <taxon>Bdelloidea</taxon>
        <taxon>Philodinida</taxon>
        <taxon>Philodinidae</taxon>
        <taxon>Rotaria</taxon>
    </lineage>
</organism>
<protein>
    <submittedName>
        <fullName evidence="2">Uncharacterized protein</fullName>
    </submittedName>
</protein>
<feature type="compositionally biased region" description="Polar residues" evidence="1">
    <location>
        <begin position="141"/>
        <end position="151"/>
    </location>
</feature>
<accession>A0A816VPI5</accession>
<dbReference type="AlphaFoldDB" id="A0A816VPI5"/>
<comment type="caution">
    <text evidence="2">The sequence shown here is derived from an EMBL/GenBank/DDBJ whole genome shotgun (WGS) entry which is preliminary data.</text>
</comment>
<sequence length="469" mass="52508">MISKAVNLVARKLAGMDSETISHLSQILSEEALAISDELQNSGQPVDSDILAARLEGIALRMKYEFLNQGHDPSPHEFPIFNVSHNPEAPYPNPINHLYDKRYKEAYSTFIKQSLPAPSASKKSEPSTPTSPASASPSKPITNPLSPSNAVYSQGQYQRQSSQQARQPAYVPQTSPQASTGGWQYTNPYATMPRSHAAYYQQQQQQQQQQHKPSNVMQPAQQQSYGKFTPSVRRSSTADDLRPRSLSRSASSNDLNYATDTGNEKIRVRVVNDNGAPLSLDPYKNSFSNNHYTTNRSILKSTNDDNNKEVVTTRRIYTAPSTEIGTETMEDLFKVVKKQQLNPTEITSQPMTERIIIIDRRGANTPDNDANLSGQDRVRTFEIRTSTNDIVPTVASVAPVVPIPTPIPTPTATIPSRAYAVQQPNYYSSQQLYYQQPNVYMSVPTNMYSNTTPYVPRPNSYYPYAYYRY</sequence>
<feature type="compositionally biased region" description="Low complexity" evidence="1">
    <location>
        <begin position="152"/>
        <end position="170"/>
    </location>
</feature>
<dbReference type="Proteomes" id="UP000663887">
    <property type="component" value="Unassembled WGS sequence"/>
</dbReference>
<gene>
    <name evidence="3" type="ORF">UXM345_LOCUS12720</name>
    <name evidence="2" type="ORF">XDN619_LOCUS23641</name>
</gene>
<name>A0A816VPI5_9BILA</name>
<feature type="compositionally biased region" description="Polar residues" evidence="1">
    <location>
        <begin position="172"/>
        <end position="189"/>
    </location>
</feature>
<evidence type="ECO:0000313" key="4">
    <source>
        <dbReference type="Proteomes" id="UP000663887"/>
    </source>
</evidence>
<dbReference type="EMBL" id="CAJNRG010010764">
    <property type="protein sequence ID" value="CAF2125442.1"/>
    <property type="molecule type" value="Genomic_DNA"/>
</dbReference>
<feature type="compositionally biased region" description="Low complexity" evidence="1">
    <location>
        <begin position="201"/>
        <end position="210"/>
    </location>
</feature>
<feature type="compositionally biased region" description="Low complexity" evidence="1">
    <location>
        <begin position="244"/>
        <end position="256"/>
    </location>
</feature>
<feature type="compositionally biased region" description="Low complexity" evidence="1">
    <location>
        <begin position="116"/>
        <end position="140"/>
    </location>
</feature>
<dbReference type="EMBL" id="CAJOBF010001342">
    <property type="protein sequence ID" value="CAF3940289.1"/>
    <property type="molecule type" value="Genomic_DNA"/>
</dbReference>
<reference evidence="2" key="1">
    <citation type="submission" date="2021-02" db="EMBL/GenBank/DDBJ databases">
        <authorList>
            <person name="Nowell W R."/>
        </authorList>
    </citation>
    <scope>NUCLEOTIDE SEQUENCE</scope>
</reference>
<proteinExistence type="predicted"/>
<evidence type="ECO:0000256" key="1">
    <source>
        <dbReference type="SAM" id="MobiDB-lite"/>
    </source>
</evidence>
<evidence type="ECO:0000313" key="2">
    <source>
        <dbReference type="EMBL" id="CAF2125442.1"/>
    </source>
</evidence>
<feature type="region of interest" description="Disordered" evidence="1">
    <location>
        <begin position="115"/>
        <end position="260"/>
    </location>
</feature>
<feature type="compositionally biased region" description="Polar residues" evidence="1">
    <location>
        <begin position="211"/>
        <end position="226"/>
    </location>
</feature>
<dbReference type="Proteomes" id="UP000663842">
    <property type="component" value="Unassembled WGS sequence"/>
</dbReference>
<evidence type="ECO:0000313" key="3">
    <source>
        <dbReference type="EMBL" id="CAF3940289.1"/>
    </source>
</evidence>